<accession>A0A9I9EKD5</accession>
<dbReference type="Gramene" id="MELO3C034956.2.1">
    <property type="protein sequence ID" value="MELO3C034956.2.1"/>
    <property type="gene ID" value="MELO3C034956.2"/>
</dbReference>
<proteinExistence type="predicted"/>
<evidence type="ECO:0000313" key="1">
    <source>
        <dbReference type="EnsemblPlants" id="MELO3C034956.2.1"/>
    </source>
</evidence>
<sequence>MYEKMSMKIGEFLKAKRRKYSWSEMVQDFYFSRCIKPLTLNFISMSLISLGS</sequence>
<dbReference type="AlphaFoldDB" id="A0A9I9EKD5"/>
<dbReference type="EnsemblPlants" id="MELO3C034956.2.1">
    <property type="protein sequence ID" value="MELO3C034956.2.1"/>
    <property type="gene ID" value="MELO3C034956.2"/>
</dbReference>
<name>A0A9I9EKD5_CUCME</name>
<protein>
    <submittedName>
        <fullName evidence="1">Uncharacterized protein</fullName>
    </submittedName>
</protein>
<reference evidence="1" key="1">
    <citation type="submission" date="2023-03" db="UniProtKB">
        <authorList>
            <consortium name="EnsemblPlants"/>
        </authorList>
    </citation>
    <scope>IDENTIFICATION</scope>
</reference>
<organism evidence="1">
    <name type="scientific">Cucumis melo</name>
    <name type="common">Muskmelon</name>
    <dbReference type="NCBI Taxonomy" id="3656"/>
    <lineage>
        <taxon>Eukaryota</taxon>
        <taxon>Viridiplantae</taxon>
        <taxon>Streptophyta</taxon>
        <taxon>Embryophyta</taxon>
        <taxon>Tracheophyta</taxon>
        <taxon>Spermatophyta</taxon>
        <taxon>Magnoliopsida</taxon>
        <taxon>eudicotyledons</taxon>
        <taxon>Gunneridae</taxon>
        <taxon>Pentapetalae</taxon>
        <taxon>rosids</taxon>
        <taxon>fabids</taxon>
        <taxon>Cucurbitales</taxon>
        <taxon>Cucurbitaceae</taxon>
        <taxon>Benincaseae</taxon>
        <taxon>Cucumis</taxon>
    </lineage>
</organism>